<dbReference type="AlphaFoldDB" id="C7H2A5"/>
<comment type="caution">
    <text evidence="1">The sequence shown here is derived from an EMBL/GenBank/DDBJ whole genome shotgun (WGS) entry which is preliminary data.</text>
</comment>
<organism evidence="1 2">
    <name type="scientific">Faecalibacterium duncaniae (strain DSM 17677 / JCM 31915 / A2-165)</name>
    <name type="common">Faecalibacterium prausnitzii</name>
    <dbReference type="NCBI Taxonomy" id="411483"/>
    <lineage>
        <taxon>Bacteria</taxon>
        <taxon>Bacillati</taxon>
        <taxon>Bacillota</taxon>
        <taxon>Clostridia</taxon>
        <taxon>Eubacteriales</taxon>
        <taxon>Oscillospiraceae</taxon>
        <taxon>Faecalibacterium</taxon>
    </lineage>
</organism>
<dbReference type="Proteomes" id="UP000004619">
    <property type="component" value="Unassembled WGS sequence"/>
</dbReference>
<reference evidence="1" key="1">
    <citation type="submission" date="2009-08" db="EMBL/GenBank/DDBJ databases">
        <authorList>
            <person name="Weinstock G."/>
            <person name="Sodergren E."/>
            <person name="Clifton S."/>
            <person name="Fulton L."/>
            <person name="Fulton B."/>
            <person name="Courtney L."/>
            <person name="Fronick C."/>
            <person name="Harrison M."/>
            <person name="Strong C."/>
            <person name="Farmer C."/>
            <person name="Delahaunty K."/>
            <person name="Markovic C."/>
            <person name="Hall O."/>
            <person name="Minx P."/>
            <person name="Tomlinson C."/>
            <person name="Mitreva M."/>
            <person name="Nelson J."/>
            <person name="Hou S."/>
            <person name="Wollam A."/>
            <person name="Pepin K.H."/>
            <person name="Johnson M."/>
            <person name="Bhonagiri V."/>
            <person name="Nash W.E."/>
            <person name="Warren W."/>
            <person name="Chinwalla A."/>
            <person name="Mardis E.R."/>
            <person name="Wilson R.K."/>
        </authorList>
    </citation>
    <scope>NUCLEOTIDE SEQUENCE [LARGE SCALE GENOMIC DNA]</scope>
    <source>
        <strain evidence="1">A2-165</strain>
    </source>
</reference>
<keyword evidence="2" id="KW-1185">Reference proteome</keyword>
<protein>
    <submittedName>
        <fullName evidence="1">Uncharacterized protein</fullName>
    </submittedName>
</protein>
<accession>C7H2A5</accession>
<evidence type="ECO:0000313" key="1">
    <source>
        <dbReference type="EMBL" id="EEU97818.1"/>
    </source>
</evidence>
<sequence length="52" mass="5724">MFGRTRSFWGLSSPKIEMGGKALKWLSRLDYPLAKTGETVNGGAESAVHLDR</sequence>
<dbReference type="EMBL" id="ACOP02000008">
    <property type="protein sequence ID" value="EEU97818.1"/>
    <property type="molecule type" value="Genomic_DNA"/>
</dbReference>
<proteinExistence type="predicted"/>
<dbReference type="eggNOG" id="ENOG50330V3">
    <property type="taxonomic scope" value="Bacteria"/>
</dbReference>
<name>C7H2A5_FAED2</name>
<gene>
    <name evidence="1" type="ORF">FAEPRAA2165_00400</name>
</gene>
<evidence type="ECO:0000313" key="2">
    <source>
        <dbReference type="Proteomes" id="UP000004619"/>
    </source>
</evidence>
<dbReference type="HOGENOM" id="CLU_214347_0_0_9"/>